<dbReference type="Proteomes" id="UP000270185">
    <property type="component" value="Chromosome"/>
</dbReference>
<organism evidence="7 8">
    <name type="scientific">Kaistella carnis</name>
    <dbReference type="NCBI Taxonomy" id="1241979"/>
    <lineage>
        <taxon>Bacteria</taxon>
        <taxon>Pseudomonadati</taxon>
        <taxon>Bacteroidota</taxon>
        <taxon>Flavobacteriia</taxon>
        <taxon>Flavobacteriales</taxon>
        <taxon>Weeksellaceae</taxon>
        <taxon>Chryseobacterium group</taxon>
        <taxon>Kaistella</taxon>
    </lineage>
</organism>
<comment type="catalytic activity">
    <reaction evidence="4 5">
        <text>5-amino-1-(5-phospho-beta-D-ribosyl)imidazole + hydrogencarbonate + ATP = 5-carboxyamino-1-(5-phospho-D-ribosyl)imidazole + ADP + phosphate + 2 H(+)</text>
        <dbReference type="Rhea" id="RHEA:19317"/>
        <dbReference type="ChEBI" id="CHEBI:15378"/>
        <dbReference type="ChEBI" id="CHEBI:17544"/>
        <dbReference type="ChEBI" id="CHEBI:30616"/>
        <dbReference type="ChEBI" id="CHEBI:43474"/>
        <dbReference type="ChEBI" id="CHEBI:58730"/>
        <dbReference type="ChEBI" id="CHEBI:137981"/>
        <dbReference type="ChEBI" id="CHEBI:456216"/>
        <dbReference type="EC" id="6.3.4.18"/>
    </reaction>
</comment>
<dbReference type="Gene3D" id="3.40.50.20">
    <property type="match status" value="1"/>
</dbReference>
<keyword evidence="3 4" id="KW-0067">ATP-binding</keyword>
<evidence type="ECO:0000256" key="4">
    <source>
        <dbReference type="HAMAP-Rule" id="MF_01928"/>
    </source>
</evidence>
<evidence type="ECO:0000256" key="2">
    <source>
        <dbReference type="ARBA" id="ARBA00022755"/>
    </source>
</evidence>
<feature type="domain" description="ATP-grasp" evidence="6">
    <location>
        <begin position="103"/>
        <end position="283"/>
    </location>
</feature>
<comment type="function">
    <text evidence="5">Catalyzes the ATP-dependent conversion of 5-aminoimidazole ribonucleotide (AIR) and HCO(3)- to N5-carboxyaminoimidazole ribonucleotide (N5-CAIR).</text>
</comment>
<comment type="pathway">
    <text evidence="4 5">Purine metabolism; IMP biosynthesis via de novo pathway; 5-amino-1-(5-phospho-D-ribosyl)imidazole-4-carboxylate from 5-amino-1-(5-phospho-D-ribosyl)imidazole (N5-CAIR route): step 1/2.</text>
</comment>
<feature type="binding site" evidence="4">
    <location>
        <position position="99"/>
    </location>
    <ligand>
        <name>ATP</name>
        <dbReference type="ChEBI" id="CHEBI:30616"/>
    </ligand>
</feature>
<feature type="binding site" evidence="4">
    <location>
        <position position="174"/>
    </location>
    <ligand>
        <name>ATP</name>
        <dbReference type="ChEBI" id="CHEBI:30616"/>
    </ligand>
</feature>
<dbReference type="OrthoDB" id="9804625at2"/>
<dbReference type="HAMAP" id="MF_01928">
    <property type="entry name" value="PurK"/>
    <property type="match status" value="1"/>
</dbReference>
<dbReference type="Gene3D" id="3.30.1490.20">
    <property type="entry name" value="ATP-grasp fold, A domain"/>
    <property type="match status" value="1"/>
</dbReference>
<keyword evidence="8" id="KW-1185">Reference proteome</keyword>
<dbReference type="UniPathway" id="UPA00074">
    <property type="reaction ID" value="UER00942"/>
</dbReference>
<sequence>MKIGILGGGQLGRMLIQEALKYDDEFYTLDPNADCSCAHISHFTQGDFNQKDEVVNFGKDKDVVSIEIEHVSVEGLEVLEKQGVKVIPNSNIIKIIQQKILQKQFYEQNDIPSPAFQVILSKEEEIKIPFPFVQKLNTGGYDGKGVQVIKNESDLNKMWDEPSVLENLVDIDKELSIIIAKNESGEIKTFPVTEMIADPKLNLLDFNICPAQISEDVQNQIQIIAEKFMKAAKSEGLFAIELFLDREGKIWVNETAPRLHNSGHQSQEGNANSQFEQFYRVLKNLPLANTSDHGFSGMLNLVGEANYTGKVKYEGIEDVLKLPNTYVHLYGKGDTKPGRKMGHINVLADSREELLEQLVAIKSMVRVISEYDPK</sequence>
<gene>
    <name evidence="4 5" type="primary">purK</name>
    <name evidence="7" type="ORF">EIB73_06270</name>
</gene>
<dbReference type="PROSITE" id="PS50975">
    <property type="entry name" value="ATP_GRASP"/>
    <property type="match status" value="1"/>
</dbReference>
<protein>
    <recommendedName>
        <fullName evidence="4 5">N5-carboxyaminoimidazole ribonucleotide synthase</fullName>
        <shortName evidence="4 5">N5-CAIR synthase</shortName>
        <ecNumber evidence="4 5">6.3.4.18</ecNumber>
    </recommendedName>
    <alternativeName>
        <fullName evidence="4 5">5-(carboxyamino)imidazole ribonucleotide synthetase</fullName>
    </alternativeName>
</protein>
<keyword evidence="4 5" id="KW-0436">Ligase</keyword>
<dbReference type="GO" id="GO:0046872">
    <property type="term" value="F:metal ion binding"/>
    <property type="evidence" value="ECO:0007669"/>
    <property type="project" value="InterPro"/>
</dbReference>
<dbReference type="InterPro" id="IPR054350">
    <property type="entry name" value="PurT/PurK_preATP-grasp"/>
</dbReference>
<evidence type="ECO:0000256" key="5">
    <source>
        <dbReference type="RuleBase" id="RU361200"/>
    </source>
</evidence>
<evidence type="ECO:0000313" key="8">
    <source>
        <dbReference type="Proteomes" id="UP000270185"/>
    </source>
</evidence>
<dbReference type="SUPFAM" id="SSF52440">
    <property type="entry name" value="PreATP-grasp domain"/>
    <property type="match status" value="1"/>
</dbReference>
<dbReference type="Gene3D" id="3.30.470.20">
    <property type="entry name" value="ATP-grasp fold, B domain"/>
    <property type="match status" value="1"/>
</dbReference>
<dbReference type="NCBIfam" id="NF004679">
    <property type="entry name" value="PRK06019.1-5"/>
    <property type="match status" value="1"/>
</dbReference>
<feature type="binding site" evidence="4">
    <location>
        <begin position="166"/>
        <end position="169"/>
    </location>
    <ligand>
        <name>ATP</name>
        <dbReference type="ChEBI" id="CHEBI:30616"/>
    </ligand>
</feature>
<evidence type="ECO:0000259" key="6">
    <source>
        <dbReference type="PROSITE" id="PS50975"/>
    </source>
</evidence>
<keyword evidence="1 4" id="KW-0547">Nucleotide-binding</keyword>
<dbReference type="EMBL" id="CP034159">
    <property type="protein sequence ID" value="AZI32823.1"/>
    <property type="molecule type" value="Genomic_DNA"/>
</dbReference>
<evidence type="ECO:0000313" key="7">
    <source>
        <dbReference type="EMBL" id="AZI32823.1"/>
    </source>
</evidence>
<dbReference type="SUPFAM" id="SSF51246">
    <property type="entry name" value="Rudiment single hybrid motif"/>
    <property type="match status" value="1"/>
</dbReference>
<reference evidence="8" key="1">
    <citation type="submission" date="2018-11" db="EMBL/GenBank/DDBJ databases">
        <title>Proposal to divide the Flavobacteriaceae and reorganize its genera based on Amino Acid Identity values calculated from whole genome sequences.</title>
        <authorList>
            <person name="Nicholson A.C."/>
            <person name="Gulvik C.A."/>
            <person name="Whitney A.M."/>
            <person name="Humrighouse B.W."/>
            <person name="Bell M."/>
            <person name="Holmes B."/>
            <person name="Steigerwalt A.G."/>
            <person name="Villarma A."/>
            <person name="Sheth M."/>
            <person name="Batra D."/>
            <person name="Pryor J."/>
            <person name="Bernardet J.-F."/>
            <person name="Hugo C."/>
            <person name="Kampfer P."/>
            <person name="Newman J.D."/>
            <person name="McQuiston J.R."/>
        </authorList>
    </citation>
    <scope>NUCLEOTIDE SEQUENCE [LARGE SCALE GENOMIC DNA]</scope>
    <source>
        <strain evidence="8">G0081</strain>
    </source>
</reference>
<dbReference type="PANTHER" id="PTHR11609">
    <property type="entry name" value="PURINE BIOSYNTHESIS PROTEIN 6/7, PUR6/7"/>
    <property type="match status" value="1"/>
</dbReference>
<dbReference type="InterPro" id="IPR040686">
    <property type="entry name" value="PurK_C"/>
</dbReference>
<dbReference type="Pfam" id="PF22660">
    <property type="entry name" value="RS_preATP-grasp-like"/>
    <property type="match status" value="1"/>
</dbReference>
<keyword evidence="2 4" id="KW-0658">Purine biosynthesis</keyword>
<dbReference type="InterPro" id="IPR013815">
    <property type="entry name" value="ATP_grasp_subdomain_1"/>
</dbReference>
<dbReference type="NCBIfam" id="TIGR01161">
    <property type="entry name" value="purK"/>
    <property type="match status" value="1"/>
</dbReference>
<accession>A0A3G8XK13</accession>
<name>A0A3G8XK13_9FLAO</name>
<dbReference type="RefSeq" id="WP_125023681.1">
    <property type="nucleotide sequence ID" value="NZ_CP034159.1"/>
</dbReference>
<dbReference type="KEGG" id="ccas:EIB73_06270"/>
<dbReference type="PANTHER" id="PTHR11609:SF5">
    <property type="entry name" value="PHOSPHORIBOSYLAMINOIMIDAZOLE CARBOXYLASE"/>
    <property type="match status" value="1"/>
</dbReference>
<dbReference type="AlphaFoldDB" id="A0A3G8XK13"/>
<dbReference type="InterPro" id="IPR003135">
    <property type="entry name" value="ATP-grasp_carboxylate-amine"/>
</dbReference>
<dbReference type="GO" id="GO:0034028">
    <property type="term" value="F:5-(carboxyamino)imidazole ribonucleotide synthase activity"/>
    <property type="evidence" value="ECO:0007669"/>
    <property type="project" value="UniProtKB-UniRule"/>
</dbReference>
<dbReference type="GO" id="GO:0005524">
    <property type="term" value="F:ATP binding"/>
    <property type="evidence" value="ECO:0007669"/>
    <property type="project" value="UniProtKB-UniRule"/>
</dbReference>
<dbReference type="InterPro" id="IPR011761">
    <property type="entry name" value="ATP-grasp"/>
</dbReference>
<feature type="binding site" evidence="4">
    <location>
        <begin position="253"/>
        <end position="254"/>
    </location>
    <ligand>
        <name>ATP</name>
        <dbReference type="ChEBI" id="CHEBI:30616"/>
    </ligand>
</feature>
<comment type="similarity">
    <text evidence="4 5">Belongs to the PurK/PurT family.</text>
</comment>
<comment type="function">
    <text evidence="4">Catalyzes the ATP-dependent conversion of 5-aminoimidazole ribonucleotide (AIR) and HCO(3)(-) to N5-carboxyaminoimidazole ribonucleotide (N5-CAIR).</text>
</comment>
<dbReference type="GO" id="GO:0005829">
    <property type="term" value="C:cytosol"/>
    <property type="evidence" value="ECO:0007669"/>
    <property type="project" value="TreeGrafter"/>
</dbReference>
<comment type="caution">
    <text evidence="4">Lacks conserved residue(s) required for the propagation of feature annotation.</text>
</comment>
<evidence type="ECO:0000256" key="3">
    <source>
        <dbReference type="ARBA" id="ARBA00022840"/>
    </source>
</evidence>
<dbReference type="InterPro" id="IPR011054">
    <property type="entry name" value="Rudment_hybrid_motif"/>
</dbReference>
<comment type="subunit">
    <text evidence="4 5">Homodimer.</text>
</comment>
<dbReference type="InterPro" id="IPR016185">
    <property type="entry name" value="PreATP-grasp_dom_sf"/>
</dbReference>
<dbReference type="EC" id="6.3.4.18" evidence="4 5"/>
<dbReference type="InterPro" id="IPR005875">
    <property type="entry name" value="PurK"/>
</dbReference>
<dbReference type="SUPFAM" id="SSF56059">
    <property type="entry name" value="Glutathione synthetase ATP-binding domain-like"/>
    <property type="match status" value="1"/>
</dbReference>
<dbReference type="Pfam" id="PF17769">
    <property type="entry name" value="PurK_C"/>
    <property type="match status" value="1"/>
</dbReference>
<dbReference type="Pfam" id="PF02222">
    <property type="entry name" value="ATP-grasp"/>
    <property type="match status" value="1"/>
</dbReference>
<dbReference type="GO" id="GO:0006189">
    <property type="term" value="P:'de novo' IMP biosynthetic process"/>
    <property type="evidence" value="ECO:0007669"/>
    <property type="project" value="UniProtKB-UniRule"/>
</dbReference>
<proteinExistence type="inferred from homology"/>
<dbReference type="GO" id="GO:0004638">
    <property type="term" value="F:phosphoribosylaminoimidazole carboxylase activity"/>
    <property type="evidence" value="ECO:0007669"/>
    <property type="project" value="InterPro"/>
</dbReference>
<evidence type="ECO:0000256" key="1">
    <source>
        <dbReference type="ARBA" id="ARBA00022741"/>
    </source>
</evidence>
<feature type="binding site" evidence="4">
    <location>
        <position position="135"/>
    </location>
    <ligand>
        <name>ATP</name>
        <dbReference type="ChEBI" id="CHEBI:30616"/>
    </ligand>
</feature>